<proteinExistence type="predicted"/>
<evidence type="ECO:0000313" key="1">
    <source>
        <dbReference type="EMBL" id="CAJ16705.1"/>
    </source>
</evidence>
<evidence type="ECO:0000313" key="2">
    <source>
        <dbReference type="Proteomes" id="UP000008524"/>
    </source>
</evidence>
<organism evidence="1 2">
    <name type="scientific">Trypanosoma brucei brucei (strain 927/4 GUTat10.1)</name>
    <dbReference type="NCBI Taxonomy" id="185431"/>
    <lineage>
        <taxon>Eukaryota</taxon>
        <taxon>Discoba</taxon>
        <taxon>Euglenozoa</taxon>
        <taxon>Kinetoplastea</taxon>
        <taxon>Metakinetoplastina</taxon>
        <taxon>Trypanosomatida</taxon>
        <taxon>Trypanosomatidae</taxon>
        <taxon>Trypanosoma</taxon>
    </lineage>
</organism>
<protein>
    <submittedName>
        <fullName evidence="1">Uncharacterized protein</fullName>
    </submittedName>
</protein>
<sequence length="47" mass="5190">MESDFFFGNYRSRWMHVKSARQCGNTSAGVGEKMGDGIVGCNDETRG</sequence>
<keyword evidence="2" id="KW-1185">Reference proteome</keyword>
<dbReference type="PaxDb" id="5691-CAJ16705"/>
<dbReference type="RefSeq" id="XP_001219190.1">
    <property type="nucleotide sequence ID" value="XM_001219189.1"/>
</dbReference>
<dbReference type="GeneID" id="4357567"/>
<dbReference type="EMBL" id="AL929603">
    <property type="protein sequence ID" value="CAJ16705.1"/>
    <property type="molecule type" value="Genomic_DNA"/>
</dbReference>
<name>Q4GY81_TRYB2</name>
<dbReference type="Proteomes" id="UP000008524">
    <property type="component" value="Chromosome 1"/>
</dbReference>
<dbReference type="AlphaFoldDB" id="Q4GY81"/>
<reference evidence="2" key="2">
    <citation type="journal article" date="2005" name="Science">
        <title>The genome of the African trypanosome Trypanosoma brucei.</title>
        <authorList>
            <person name="Berriman M."/>
            <person name="Ghedin E."/>
            <person name="Hertz-Fowler C."/>
            <person name="Blandin G."/>
            <person name="Renauld H."/>
            <person name="Bartholomeu D.C."/>
            <person name="Lennard N.J."/>
            <person name="Caler E."/>
            <person name="Hamlin N.E."/>
            <person name="Haas B."/>
            <person name="Bohme U."/>
            <person name="Hannick L."/>
            <person name="Aslett M.A."/>
            <person name="Shallom J."/>
            <person name="Marcello L."/>
            <person name="Hou L."/>
            <person name="Wickstead B."/>
            <person name="Alsmark U.C."/>
            <person name="Arrowsmith C."/>
            <person name="Atkin R.J."/>
            <person name="Barron A.J."/>
            <person name="Bringaud F."/>
            <person name="Brooks K."/>
            <person name="Carrington M."/>
            <person name="Cherevach I."/>
            <person name="Chillingworth T.J."/>
            <person name="Churcher C."/>
            <person name="Clark L.N."/>
            <person name="Corton C.H."/>
            <person name="Cronin A."/>
            <person name="Davies R.M."/>
            <person name="Doggett J."/>
            <person name="Djikeng A."/>
            <person name="Feldblyum T."/>
            <person name="Field M.C."/>
            <person name="Fraser A."/>
            <person name="Goodhead I."/>
            <person name="Hance Z."/>
            <person name="Harper D."/>
            <person name="Harris B.R."/>
            <person name="Hauser H."/>
            <person name="Hostetler J."/>
            <person name="Ivens A."/>
            <person name="Jagels K."/>
            <person name="Johnson D."/>
            <person name="Johnson J."/>
            <person name="Jones K."/>
            <person name="Kerhornou A.X."/>
            <person name="Koo H."/>
            <person name="Larke N."/>
            <person name="Landfear S."/>
            <person name="Larkin C."/>
            <person name="Leech V."/>
            <person name="Line A."/>
            <person name="Lord A."/>
            <person name="Macleod A."/>
            <person name="Mooney P.J."/>
            <person name="Moule S."/>
            <person name="Martin D.M."/>
            <person name="Morgan G.W."/>
            <person name="Mungall K."/>
            <person name="Norbertczak H."/>
            <person name="Ormond D."/>
            <person name="Pai G."/>
            <person name="Peacock C.S."/>
            <person name="Peterson J."/>
            <person name="Quail M.A."/>
            <person name="Rabbinowitsch E."/>
            <person name="Rajandream M.A."/>
            <person name="Reitter C."/>
            <person name="Salzberg S.L."/>
            <person name="Sanders M."/>
            <person name="Schobel S."/>
            <person name="Sharp S."/>
            <person name="Simmonds M."/>
            <person name="Simpson A.J."/>
            <person name="Tallon L."/>
            <person name="Turner C.M."/>
            <person name="Tait A."/>
            <person name="Tivey A.R."/>
            <person name="Van Aken S."/>
            <person name="Walker D."/>
            <person name="Wanless D."/>
            <person name="Wang S."/>
            <person name="White B."/>
            <person name="White O."/>
            <person name="Whitehead S."/>
            <person name="Woodward J."/>
            <person name="Wortman J."/>
            <person name="Adams M.D."/>
            <person name="Embley T.M."/>
            <person name="Gull K."/>
            <person name="Ullu E."/>
            <person name="Barry J.D."/>
            <person name="Fairlamb A.H."/>
            <person name="Opperdoes F."/>
            <person name="Barrell B.G."/>
            <person name="Donelson J.E."/>
            <person name="Hall N."/>
            <person name="Fraser C.M."/>
            <person name="Melville S.E."/>
            <person name="El-Sayed N.M."/>
        </authorList>
    </citation>
    <scope>NUCLEOTIDE SEQUENCE [LARGE SCALE GENOMIC DNA]</scope>
    <source>
        <strain evidence="2">927/4 GUTat10.1</strain>
    </source>
</reference>
<dbReference type="KEGG" id="tbr:TB927.1.4990"/>
<dbReference type="InParanoid" id="Q4GY81"/>
<accession>Q4GY81</accession>
<gene>
    <name evidence="1" type="ORF">TB927.1.4990</name>
</gene>
<reference evidence="1 2" key="1">
    <citation type="journal article" date="2003" name="Nucleic Acids Res.">
        <title>The DNA sequence of chromosome I of an African trypanosome: gene content, chromosome organisation, recombination and polymorphism.</title>
        <authorList>
            <person name="Hall N."/>
            <person name="Berriman M."/>
            <person name="Lennard N.J."/>
            <person name="Harris B.R."/>
            <person name="Hertz-Fowler C."/>
            <person name="Bart-Delabesse E.N."/>
            <person name="Gerrare C.S."/>
            <person name="Atkin R.J."/>
            <person name="Barron A.J."/>
            <person name="Bowman S."/>
            <person name="Bray-Allen S.P."/>
            <person name="Bringaud F."/>
            <person name="Clark L.N."/>
            <person name="Corton C.H."/>
            <person name="Cronin A."/>
            <person name="Davies R."/>
            <person name="Doggett J."/>
            <person name="Fraser A."/>
            <person name="Gruter E."/>
            <person name="Hall S."/>
            <person name="Harper A.D."/>
            <person name="Kay M.P."/>
            <person name="Leech V."/>
            <person name="Mayes R."/>
            <person name="Price C."/>
            <person name="Quail M.A."/>
            <person name="Rabbinowitch E."/>
            <person name="Reitter C."/>
            <person name="Rutherford K."/>
            <person name="Sasse J."/>
            <person name="Sharp S."/>
            <person name="Shownkeen R."/>
            <person name="Macleod A."/>
            <person name="Taylor S."/>
            <person name="Tweedie A."/>
            <person name="Turner C.M.R."/>
            <person name="Tait A."/>
            <person name="Gull K."/>
            <person name="Barrell B."/>
            <person name="Melville S.E."/>
        </authorList>
    </citation>
    <scope>NUCLEOTIDE SEQUENCE [LARGE SCALE GENOMIC DNA]</scope>
    <source>
        <strain evidence="1 2">927/4 GUTat10.1</strain>
    </source>
</reference>